<dbReference type="AlphaFoldDB" id="A0A2Z2KKF2"/>
<dbReference type="InterPro" id="IPR045079">
    <property type="entry name" value="Oxoprolinase-like"/>
</dbReference>
<dbReference type="InterPro" id="IPR003692">
    <property type="entry name" value="Hydantoinase_B"/>
</dbReference>
<dbReference type="GO" id="GO:0017168">
    <property type="term" value="F:5-oxoprolinase (ATP-hydrolyzing) activity"/>
    <property type="evidence" value="ECO:0007669"/>
    <property type="project" value="TreeGrafter"/>
</dbReference>
<feature type="domain" description="Hydantoinase B/oxoprolinase" evidence="1">
    <location>
        <begin position="4"/>
        <end position="530"/>
    </location>
</feature>
<protein>
    <submittedName>
        <fullName evidence="2">Hydantoin utilization protein B</fullName>
    </submittedName>
</protein>
<evidence type="ECO:0000313" key="2">
    <source>
        <dbReference type="EMBL" id="ASA21462.1"/>
    </source>
</evidence>
<dbReference type="OrthoDB" id="102473at2"/>
<dbReference type="Proteomes" id="UP000249890">
    <property type="component" value="Chromosome"/>
</dbReference>
<dbReference type="GO" id="GO:0005829">
    <property type="term" value="C:cytosol"/>
    <property type="evidence" value="ECO:0007669"/>
    <property type="project" value="TreeGrafter"/>
</dbReference>
<name>A0A2Z2KKF2_9BACL</name>
<reference evidence="2 3" key="1">
    <citation type="submission" date="2017-06" db="EMBL/GenBank/DDBJ databases">
        <title>Complete genome sequence of Paenibacillus donghaensis KCTC 13049T isolated from East Sea sediment, South Korea.</title>
        <authorList>
            <person name="Jung B.K."/>
            <person name="Hong S.-J."/>
            <person name="Shin J.-H."/>
        </authorList>
    </citation>
    <scope>NUCLEOTIDE SEQUENCE [LARGE SCALE GENOMIC DNA]</scope>
    <source>
        <strain evidence="2 3">KCTC 13049</strain>
    </source>
</reference>
<dbReference type="EMBL" id="CP021780">
    <property type="protein sequence ID" value="ASA21462.1"/>
    <property type="molecule type" value="Genomic_DNA"/>
</dbReference>
<organism evidence="2 3">
    <name type="scientific">Paenibacillus donghaensis</name>
    <dbReference type="NCBI Taxonomy" id="414771"/>
    <lineage>
        <taxon>Bacteria</taxon>
        <taxon>Bacillati</taxon>
        <taxon>Bacillota</taxon>
        <taxon>Bacilli</taxon>
        <taxon>Bacillales</taxon>
        <taxon>Paenibacillaceae</taxon>
        <taxon>Paenibacillus</taxon>
    </lineage>
</organism>
<proteinExistence type="predicted"/>
<keyword evidence="3" id="KW-1185">Reference proteome</keyword>
<dbReference type="GO" id="GO:0006749">
    <property type="term" value="P:glutathione metabolic process"/>
    <property type="evidence" value="ECO:0007669"/>
    <property type="project" value="TreeGrafter"/>
</dbReference>
<dbReference type="PANTHER" id="PTHR11365">
    <property type="entry name" value="5-OXOPROLINASE RELATED"/>
    <property type="match status" value="1"/>
</dbReference>
<dbReference type="Pfam" id="PF02538">
    <property type="entry name" value="Hydantoinase_B"/>
    <property type="match status" value="1"/>
</dbReference>
<dbReference type="RefSeq" id="WP_087915470.1">
    <property type="nucleotide sequence ID" value="NZ_CP021780.1"/>
</dbReference>
<accession>A0A2Z2KKF2</accession>
<sequence>MITDKVFLEIFNNRVQAIVEEMAHVVLRTGFTAFVKETGDFGTYLLSPAGETFGSPLDTGYNLSLGIPAAPTLQAVGDWQEGDIVICNDPYTTEGMVTHLPDIHLIKPYFHEGQIIAFGMCFVHSSDVGGKVPGSVSPTAYDIHMEGIRIAPVKLYEAGKVNEQVMRLLLDNSRIPDQNLGDLKALMAALNRGESRLQELIARYGAVQVEQGIADLLEYAELKGRAIVNEIPDGAYDFWDYLEDGPGGYPIRLRCRLTIAGEDIHLDFTGTDPQVRASFNIPTFNQQGHYMLVPALIRYFRTIDPSIPWNSGMIRMVSNHVPDASVLNPEPLAAVGARAATFIRVMDVITGALSKAQSHKLPAAGAGQACIVMMAMTDPITGKKKVGVIQPVCGGSGARPMKDGIDGMDFAVGHLRNIPAETAEAEMPILIERYSLRADSAGPGKYRGGSGIELKVRVLSPDTVMTARNMERMSFQPWGRLGGGVGQHGEAILNAGQTGERQLGRIDELLLQPGDSVTFLSQGGGGYGDPYLRSSTEVMNDVRSGLLSPGCAAEYYGVVVDEHGINEALSLQQREGHTENLEPFSYGEARERFEQLWTDEMQNSLGQALRSYPLALRDYLKRQTMGDIEQAVQAGESVTASGIPQRMEAVRSRIGLKIT</sequence>
<evidence type="ECO:0000259" key="1">
    <source>
        <dbReference type="Pfam" id="PF02538"/>
    </source>
</evidence>
<evidence type="ECO:0000313" key="3">
    <source>
        <dbReference type="Proteomes" id="UP000249890"/>
    </source>
</evidence>
<dbReference type="PANTHER" id="PTHR11365:SF23">
    <property type="entry name" value="HYPOTHETICAL 5-OXOPROLINASE (EUROFUNG)-RELATED"/>
    <property type="match status" value="1"/>
</dbReference>
<gene>
    <name evidence="2" type="ORF">B9T62_12145</name>
</gene>
<dbReference type="KEGG" id="pdh:B9T62_12145"/>